<gene>
    <name evidence="4" type="ORF">CKF54_03015</name>
</gene>
<keyword evidence="4" id="KW-0436">Ligase</keyword>
<dbReference type="InterPro" id="IPR002698">
    <property type="entry name" value="FTHF_cligase"/>
</dbReference>
<dbReference type="NCBIfam" id="TIGR02727">
    <property type="entry name" value="MTHFS_bact"/>
    <property type="match status" value="1"/>
</dbReference>
<dbReference type="RefSeq" id="WP_119524809.1">
    <property type="nucleotide sequence ID" value="NZ_NRHC01000035.1"/>
</dbReference>
<dbReference type="Pfam" id="PF01812">
    <property type="entry name" value="5-FTHF_cyc-lig"/>
    <property type="match status" value="1"/>
</dbReference>
<evidence type="ECO:0000256" key="2">
    <source>
        <dbReference type="ARBA" id="ARBA00022741"/>
    </source>
</evidence>
<dbReference type="GO" id="GO:0035999">
    <property type="term" value="P:tetrahydrofolate interconversion"/>
    <property type="evidence" value="ECO:0007669"/>
    <property type="project" value="TreeGrafter"/>
</dbReference>
<dbReference type="EMBL" id="NRHC01000035">
    <property type="protein sequence ID" value="RIY33336.1"/>
    <property type="molecule type" value="Genomic_DNA"/>
</dbReference>
<name>A0A3A1Y7P5_9GAMM</name>
<evidence type="ECO:0000256" key="1">
    <source>
        <dbReference type="ARBA" id="ARBA00010638"/>
    </source>
</evidence>
<proteinExistence type="inferred from homology"/>
<evidence type="ECO:0000313" key="4">
    <source>
        <dbReference type="EMBL" id="RIY33336.1"/>
    </source>
</evidence>
<dbReference type="GO" id="GO:0030272">
    <property type="term" value="F:5-formyltetrahydrofolate cyclo-ligase activity"/>
    <property type="evidence" value="ECO:0007669"/>
    <property type="project" value="TreeGrafter"/>
</dbReference>
<dbReference type="GO" id="GO:0005524">
    <property type="term" value="F:ATP binding"/>
    <property type="evidence" value="ECO:0007669"/>
    <property type="project" value="UniProtKB-KW"/>
</dbReference>
<keyword evidence="2" id="KW-0547">Nucleotide-binding</keyword>
<evidence type="ECO:0000256" key="3">
    <source>
        <dbReference type="ARBA" id="ARBA00022840"/>
    </source>
</evidence>
<dbReference type="PANTHER" id="PTHR23407">
    <property type="entry name" value="ATPASE INHIBITOR/5-FORMYLTETRAHYDROFOLATE CYCLO-LIGASE"/>
    <property type="match status" value="1"/>
</dbReference>
<keyword evidence="5" id="KW-1185">Reference proteome</keyword>
<evidence type="ECO:0000313" key="5">
    <source>
        <dbReference type="Proteomes" id="UP000265691"/>
    </source>
</evidence>
<sequence length="834" mass="96070">MQSIEKYNILIASINAFKQQRHKLGQAYGLEQKFSNKQFAELDLAQYLNVDATKDPEQALANFRKIRALLQQEEQATDLINYKIDLRHLIKLRRQKIAHLTQETNLDFYVKKFFDHIINRDSILREARRAFITQFLTIKKEEEIKFQLASLEARASSDLKRFLPELVKLYHRFARSFFSLEQLANILDTAEKRPLINEQGVNMGRLLEIQGLAKADRNYVKQLMRQAAVDKEINIDFDLTIGGRDYYLLDTELPSIFYAYPNSHYLASASLYDHIFTMGEESNNLAKAVETASNLKNSLNYNFKEDRKIQLMSFNIDIIYNKRKKEHEQMFSEGAARDWFLSPDASGELVRAYLGMLNSQEFIELRNFAPEQFPEINFPFIALYQALQSELNAYFTLTQSAQVKAGVRKAISFSGNDEVLELINVLLANCQTFQHRYNVILQVLETLSEKEVDQAKLEQLLNSSASSAEIKEASEELLANLFASDKQLEEQGKEQEPLHTQVKFDRRELELPLSPTAVRYAQFLYGSNYDIRSGYIGLYFSEKGEFPTQNLIRLLVATGYKVALPVMRKKGKMVFAPVRSLDFTDPQYYKRNNYGILEPVIENNAPLVHNSDLLVVATPLVAFDRQLNRLGMGGGYYDRLYSYFNKIHSNLMPEGVLDGVLERKSPISPQFIGLAHKWQEIPYCYPHQHDLSLDDLVLYDVTPMSATAQFNLTYDTFKNGELTAYLDLKEQLENYHAGLKAKEDIREYILQKLFVSPAEQEATVRAAQAEYAQAKEQYGQSGQVLDPYIAKYTRTDKHQAHLDYTGYTSTQEYAINKAKAREQALKFLQASLNK</sequence>
<dbReference type="AlphaFoldDB" id="A0A3A1Y7P5"/>
<organism evidence="4 5">
    <name type="scientific">Psittacicella hinzii</name>
    <dbReference type="NCBI Taxonomy" id="2028575"/>
    <lineage>
        <taxon>Bacteria</taxon>
        <taxon>Pseudomonadati</taxon>
        <taxon>Pseudomonadota</taxon>
        <taxon>Gammaproteobacteria</taxon>
        <taxon>Pasteurellales</taxon>
        <taxon>Psittacicellaceae</taxon>
        <taxon>Psittacicella</taxon>
    </lineage>
</organism>
<keyword evidence="3" id="KW-0067">ATP-binding</keyword>
<comment type="similarity">
    <text evidence="1">Belongs to the 5-formyltetrahydrofolate cyclo-ligase family.</text>
</comment>
<dbReference type="InterPro" id="IPR037171">
    <property type="entry name" value="NagB/RpiA_transferase-like"/>
</dbReference>
<reference evidence="4 5" key="1">
    <citation type="submission" date="2017-08" db="EMBL/GenBank/DDBJ databases">
        <title>Reclassification of Bisgaard taxon 37 and 44.</title>
        <authorList>
            <person name="Christensen H."/>
        </authorList>
    </citation>
    <scope>NUCLEOTIDE SEQUENCE [LARGE SCALE GENOMIC DNA]</scope>
    <source>
        <strain evidence="4 5">B96_3</strain>
    </source>
</reference>
<dbReference type="Proteomes" id="UP000265691">
    <property type="component" value="Unassembled WGS sequence"/>
</dbReference>
<dbReference type="SUPFAM" id="SSF100950">
    <property type="entry name" value="NagB/RpiA/CoA transferase-like"/>
    <property type="match status" value="1"/>
</dbReference>
<dbReference type="InterPro" id="IPR024185">
    <property type="entry name" value="FTHF_cligase-like_sf"/>
</dbReference>
<accession>A0A3A1Y7P5</accession>
<dbReference type="OrthoDB" id="9801938at2"/>
<dbReference type="Gene3D" id="3.40.50.10420">
    <property type="entry name" value="NagB/RpiA/CoA transferase-like"/>
    <property type="match status" value="1"/>
</dbReference>
<comment type="caution">
    <text evidence="4">The sequence shown here is derived from an EMBL/GenBank/DDBJ whole genome shotgun (WGS) entry which is preliminary data.</text>
</comment>
<dbReference type="GO" id="GO:0009396">
    <property type="term" value="P:folic acid-containing compound biosynthetic process"/>
    <property type="evidence" value="ECO:0007669"/>
    <property type="project" value="TreeGrafter"/>
</dbReference>
<dbReference type="PANTHER" id="PTHR23407:SF1">
    <property type="entry name" value="5-FORMYLTETRAHYDROFOLATE CYCLO-LIGASE"/>
    <property type="match status" value="1"/>
</dbReference>
<protein>
    <submittedName>
        <fullName evidence="4">5-formyltetrahydrofolate cyclo-ligase</fullName>
    </submittedName>
</protein>